<dbReference type="PROSITE" id="PS00108">
    <property type="entry name" value="PROTEIN_KINASE_ST"/>
    <property type="match status" value="1"/>
</dbReference>
<dbReference type="Proteomes" id="UP000271098">
    <property type="component" value="Unassembled WGS sequence"/>
</dbReference>
<keyword evidence="2 14" id="KW-0723">Serine/threonine-protein kinase</keyword>
<dbReference type="GO" id="GO:0046872">
    <property type="term" value="F:metal ion binding"/>
    <property type="evidence" value="ECO:0007669"/>
    <property type="project" value="UniProtKB-KW"/>
</dbReference>
<dbReference type="AlphaFoldDB" id="A0A183DRD5"/>
<evidence type="ECO:0000256" key="13">
    <source>
        <dbReference type="PROSITE-ProRule" id="PRU10141"/>
    </source>
</evidence>
<evidence type="ECO:0000256" key="8">
    <source>
        <dbReference type="ARBA" id="ARBA00022842"/>
    </source>
</evidence>
<reference evidence="16 17" key="2">
    <citation type="submission" date="2018-11" db="EMBL/GenBank/DDBJ databases">
        <authorList>
            <consortium name="Pathogen Informatics"/>
        </authorList>
    </citation>
    <scope>NUCLEOTIDE SEQUENCE [LARGE SCALE GENOMIC DNA]</scope>
</reference>
<proteinExistence type="inferred from homology"/>
<keyword evidence="6" id="KW-0418">Kinase</keyword>
<dbReference type="GO" id="GO:0051321">
    <property type="term" value="P:meiotic cell cycle"/>
    <property type="evidence" value="ECO:0007669"/>
    <property type="project" value="TreeGrafter"/>
</dbReference>
<dbReference type="Pfam" id="PF00069">
    <property type="entry name" value="Pkinase"/>
    <property type="match status" value="1"/>
</dbReference>
<keyword evidence="9" id="KW-0131">Cell cycle</keyword>
<evidence type="ECO:0000256" key="12">
    <source>
        <dbReference type="ARBA" id="ARBA00048679"/>
    </source>
</evidence>
<dbReference type="SMART" id="SM00220">
    <property type="entry name" value="S_TKc"/>
    <property type="match status" value="1"/>
</dbReference>
<evidence type="ECO:0000256" key="7">
    <source>
        <dbReference type="ARBA" id="ARBA00022840"/>
    </source>
</evidence>
<accession>A0A183DRD5</accession>
<dbReference type="InterPro" id="IPR000719">
    <property type="entry name" value="Prot_kinase_dom"/>
</dbReference>
<reference evidence="18" key="1">
    <citation type="submission" date="2016-06" db="UniProtKB">
        <authorList>
            <consortium name="WormBaseParasite"/>
        </authorList>
    </citation>
    <scope>IDENTIFICATION</scope>
</reference>
<dbReference type="PROSITE" id="PS00107">
    <property type="entry name" value="PROTEIN_KINASE_ATP"/>
    <property type="match status" value="1"/>
</dbReference>
<comment type="catalytic activity">
    <reaction evidence="11">
        <text>L-threonyl-[protein] + ATP = O-phospho-L-threonyl-[protein] + ADP + H(+)</text>
        <dbReference type="Rhea" id="RHEA:46608"/>
        <dbReference type="Rhea" id="RHEA-COMP:11060"/>
        <dbReference type="Rhea" id="RHEA-COMP:11605"/>
        <dbReference type="ChEBI" id="CHEBI:15378"/>
        <dbReference type="ChEBI" id="CHEBI:30013"/>
        <dbReference type="ChEBI" id="CHEBI:30616"/>
        <dbReference type="ChEBI" id="CHEBI:61977"/>
        <dbReference type="ChEBI" id="CHEBI:456216"/>
        <dbReference type="EC" id="2.7.11.1"/>
    </reaction>
</comment>
<evidence type="ECO:0000313" key="16">
    <source>
        <dbReference type="EMBL" id="VDN18569.1"/>
    </source>
</evidence>
<evidence type="ECO:0000256" key="9">
    <source>
        <dbReference type="ARBA" id="ARBA00023306"/>
    </source>
</evidence>
<evidence type="ECO:0000256" key="14">
    <source>
        <dbReference type="RuleBase" id="RU000304"/>
    </source>
</evidence>
<dbReference type="GO" id="GO:0005634">
    <property type="term" value="C:nucleus"/>
    <property type="evidence" value="ECO:0007669"/>
    <property type="project" value="TreeGrafter"/>
</dbReference>
<dbReference type="PROSITE" id="PS50011">
    <property type="entry name" value="PROTEIN_KINASE_DOM"/>
    <property type="match status" value="1"/>
</dbReference>
<keyword evidence="5 13" id="KW-0547">Nucleotide-binding</keyword>
<organism evidence="18">
    <name type="scientific">Gongylonema pulchrum</name>
    <dbReference type="NCBI Taxonomy" id="637853"/>
    <lineage>
        <taxon>Eukaryota</taxon>
        <taxon>Metazoa</taxon>
        <taxon>Ecdysozoa</taxon>
        <taxon>Nematoda</taxon>
        <taxon>Chromadorea</taxon>
        <taxon>Rhabditida</taxon>
        <taxon>Spirurina</taxon>
        <taxon>Spiruromorpha</taxon>
        <taxon>Spiruroidea</taxon>
        <taxon>Gongylonematidae</taxon>
        <taxon>Gongylonema</taxon>
    </lineage>
</organism>
<dbReference type="Gene3D" id="1.10.510.10">
    <property type="entry name" value="Transferase(Phosphotransferase) domain 1"/>
    <property type="match status" value="1"/>
</dbReference>
<evidence type="ECO:0000256" key="5">
    <source>
        <dbReference type="ARBA" id="ARBA00022741"/>
    </source>
</evidence>
<dbReference type="Gene3D" id="3.30.200.20">
    <property type="entry name" value="Phosphorylase Kinase, domain 1"/>
    <property type="match status" value="1"/>
</dbReference>
<sequence length="286" mass="33069">MVETDYYDESCNLSFFEQAFSEQRCIGKGSFGEVFKALSKDDHRWYAVKISMEPFRSTGDREKKLREVQKHELLPKHPNLVSFVRAWEELGFLYIQTELCQCSLFDYKLKVGEIIESELWSFFADMALAVRYLHSHGLLHLDIKPQNVMVSFNGICKLGDFSLVLDIEKDSKNEEEGDGKYLAPEVLQYGADKPCDIFSLGMTMIDICTDLELPSNGELWHGFRRNNIDHQFTKDMPQMLLNAVLPLLEMDPKKRPTADEICCFPMLANIIQQRKVSMSKFFMMLG</sequence>
<evidence type="ECO:0000256" key="11">
    <source>
        <dbReference type="ARBA" id="ARBA00047899"/>
    </source>
</evidence>
<evidence type="ECO:0000256" key="2">
    <source>
        <dbReference type="ARBA" id="ARBA00022527"/>
    </source>
</evidence>
<dbReference type="EMBL" id="UYRT01078457">
    <property type="protein sequence ID" value="VDN18569.1"/>
    <property type="molecule type" value="Genomic_DNA"/>
</dbReference>
<feature type="binding site" evidence="13">
    <location>
        <position position="49"/>
    </location>
    <ligand>
        <name>ATP</name>
        <dbReference type="ChEBI" id="CHEBI:30616"/>
    </ligand>
</feature>
<dbReference type="InterPro" id="IPR050339">
    <property type="entry name" value="CC_SR_Kinase"/>
</dbReference>
<dbReference type="EC" id="2.7.11.1" evidence="1"/>
<evidence type="ECO:0000256" key="3">
    <source>
        <dbReference type="ARBA" id="ARBA00022679"/>
    </source>
</evidence>
<keyword evidence="8" id="KW-0460">Magnesium</keyword>
<evidence type="ECO:0000256" key="4">
    <source>
        <dbReference type="ARBA" id="ARBA00022723"/>
    </source>
</evidence>
<comment type="catalytic activity">
    <reaction evidence="12">
        <text>L-seryl-[protein] + ATP = O-phospho-L-seryl-[protein] + ADP + H(+)</text>
        <dbReference type="Rhea" id="RHEA:17989"/>
        <dbReference type="Rhea" id="RHEA-COMP:9863"/>
        <dbReference type="Rhea" id="RHEA-COMP:11604"/>
        <dbReference type="ChEBI" id="CHEBI:15378"/>
        <dbReference type="ChEBI" id="CHEBI:29999"/>
        <dbReference type="ChEBI" id="CHEBI:30616"/>
        <dbReference type="ChEBI" id="CHEBI:83421"/>
        <dbReference type="ChEBI" id="CHEBI:456216"/>
        <dbReference type="EC" id="2.7.11.1"/>
    </reaction>
</comment>
<evidence type="ECO:0000256" key="10">
    <source>
        <dbReference type="ARBA" id="ARBA00037982"/>
    </source>
</evidence>
<dbReference type="GO" id="GO:0005524">
    <property type="term" value="F:ATP binding"/>
    <property type="evidence" value="ECO:0007669"/>
    <property type="project" value="UniProtKB-UniRule"/>
</dbReference>
<gene>
    <name evidence="16" type="ORF">GPUH_LOCUS11276</name>
</gene>
<evidence type="ECO:0000256" key="6">
    <source>
        <dbReference type="ARBA" id="ARBA00022777"/>
    </source>
</evidence>
<keyword evidence="17" id="KW-1185">Reference proteome</keyword>
<keyword evidence="7 13" id="KW-0067">ATP-binding</keyword>
<dbReference type="SUPFAM" id="SSF56112">
    <property type="entry name" value="Protein kinase-like (PK-like)"/>
    <property type="match status" value="1"/>
</dbReference>
<dbReference type="PANTHER" id="PTHR11042:SF183">
    <property type="entry name" value="MEMBRANE-ASSOCIATED TYROSINE- AND THREONINE-SPECIFIC CDC2-INHIBITORY KINASE"/>
    <property type="match status" value="1"/>
</dbReference>
<evidence type="ECO:0000313" key="18">
    <source>
        <dbReference type="WBParaSite" id="GPUH_0001128901-mRNA-1"/>
    </source>
</evidence>
<dbReference type="PANTHER" id="PTHR11042">
    <property type="entry name" value="EUKARYOTIC TRANSLATION INITIATION FACTOR 2-ALPHA KINASE EIF2-ALPHA KINASE -RELATED"/>
    <property type="match status" value="1"/>
</dbReference>
<dbReference type="GO" id="GO:0005737">
    <property type="term" value="C:cytoplasm"/>
    <property type="evidence" value="ECO:0007669"/>
    <property type="project" value="TreeGrafter"/>
</dbReference>
<keyword evidence="3" id="KW-0808">Transferase</keyword>
<dbReference type="InterPro" id="IPR011009">
    <property type="entry name" value="Kinase-like_dom_sf"/>
</dbReference>
<dbReference type="GO" id="GO:0110031">
    <property type="term" value="P:negative regulation of G2/MI transition of meiotic cell cycle"/>
    <property type="evidence" value="ECO:0007669"/>
    <property type="project" value="TreeGrafter"/>
</dbReference>
<evidence type="ECO:0000313" key="17">
    <source>
        <dbReference type="Proteomes" id="UP000271098"/>
    </source>
</evidence>
<name>A0A183DRD5_9BILA</name>
<evidence type="ECO:0000256" key="1">
    <source>
        <dbReference type="ARBA" id="ARBA00012513"/>
    </source>
</evidence>
<dbReference type="WBParaSite" id="GPUH_0001128901-mRNA-1">
    <property type="protein sequence ID" value="GPUH_0001128901-mRNA-1"/>
    <property type="gene ID" value="GPUH_0001128901"/>
</dbReference>
<dbReference type="InterPro" id="IPR008271">
    <property type="entry name" value="Ser/Thr_kinase_AS"/>
</dbReference>
<feature type="domain" description="Protein kinase" evidence="15">
    <location>
        <begin position="20"/>
        <end position="267"/>
    </location>
</feature>
<dbReference type="InterPro" id="IPR017441">
    <property type="entry name" value="Protein_kinase_ATP_BS"/>
</dbReference>
<evidence type="ECO:0000259" key="15">
    <source>
        <dbReference type="PROSITE" id="PS50011"/>
    </source>
</evidence>
<protein>
    <recommendedName>
        <fullName evidence="1">non-specific serine/threonine protein kinase</fullName>
        <ecNumber evidence="1">2.7.11.1</ecNumber>
    </recommendedName>
</protein>
<dbReference type="OrthoDB" id="5337378at2759"/>
<keyword evidence="4" id="KW-0479">Metal-binding</keyword>
<dbReference type="GO" id="GO:0004674">
    <property type="term" value="F:protein serine/threonine kinase activity"/>
    <property type="evidence" value="ECO:0007669"/>
    <property type="project" value="UniProtKB-KW"/>
</dbReference>
<comment type="similarity">
    <text evidence="10">Belongs to the protein kinase superfamily. Ser/Thr protein kinase family. GCN2 subfamily.</text>
</comment>